<dbReference type="EMBL" id="AB712291">
    <property type="protein sequence ID" value="BAM20905.1"/>
    <property type="molecule type" value="Genomic_DNA"/>
</dbReference>
<organism evidence="1 2">
    <name type="scientific">Enterococcus phage BC611</name>
    <dbReference type="NCBI Taxonomy" id="1173135"/>
    <lineage>
        <taxon>Viruses</taxon>
        <taxon>Duplodnaviria</taxon>
        <taxon>Heunggongvirae</taxon>
        <taxon>Uroviricota</taxon>
        <taxon>Caudoviricetes</taxon>
        <taxon>Saphexavirus</taxon>
        <taxon>Saphexavirus BC611</taxon>
    </lineage>
</organism>
<dbReference type="RefSeq" id="YP_006488766.1">
    <property type="nucleotide sequence ID" value="NC_018086.1"/>
</dbReference>
<dbReference type="OrthoDB" id="20020at10239"/>
<protein>
    <submittedName>
        <fullName evidence="1">Uncharacterized protein</fullName>
    </submittedName>
</protein>
<dbReference type="KEGG" id="vg:13165313"/>
<dbReference type="Proteomes" id="UP000006172">
    <property type="component" value="Segment"/>
</dbReference>
<reference evidence="1 2" key="1">
    <citation type="journal article" date="2012" name="J. Virol.">
        <title>Complete Genome Sequence of Bacteriophage BC-611 Specifically Infecting Enterococcus faecalis Strain NP-10011.</title>
        <authorList>
            <person name="Horiuchi T."/>
            <person name="Sakka M."/>
            <person name="Hayashi A."/>
            <person name="Shimada T."/>
            <person name="Kimura T."/>
            <person name="Sakka K."/>
        </authorList>
    </citation>
    <scope>NUCLEOTIDE SEQUENCE [LARGE SCALE GENOMIC DNA]</scope>
</reference>
<dbReference type="GeneID" id="13165313"/>
<accession>I4DSL5</accession>
<name>I4DSL5_9CAUD</name>
<evidence type="ECO:0000313" key="1">
    <source>
        <dbReference type="EMBL" id="BAM20905.1"/>
    </source>
</evidence>
<keyword evidence="2" id="KW-1185">Reference proteome</keyword>
<evidence type="ECO:0000313" key="2">
    <source>
        <dbReference type="Proteomes" id="UP000006172"/>
    </source>
</evidence>
<proteinExistence type="predicted"/>
<gene>
    <name evidence="1" type="primary">efb39</name>
</gene>
<sequence length="111" mass="12545">MNESIYEGIPEINLQEKAYAVFIKFRGHDFIKPAALQISELSKEMLDSTFLQREDGESNIILKDVITGLELAFDLVDIAAYSAKEIELGDTEAFYRFIEYAADIMLGEDGQ</sequence>